<evidence type="ECO:0000256" key="5">
    <source>
        <dbReference type="ARBA" id="ARBA00023136"/>
    </source>
</evidence>
<evidence type="ECO:0000256" key="3">
    <source>
        <dbReference type="ARBA" id="ARBA00022692"/>
    </source>
</evidence>
<evidence type="ECO:0000313" key="7">
    <source>
        <dbReference type="EMBL" id="OOK68833.1"/>
    </source>
</evidence>
<dbReference type="PANTHER" id="PTHR43124:SF3">
    <property type="entry name" value="CHLORAMPHENICOL EFFLUX PUMP RV0191"/>
    <property type="match status" value="1"/>
</dbReference>
<feature type="transmembrane region" description="Helical" evidence="6">
    <location>
        <begin position="53"/>
        <end position="79"/>
    </location>
</feature>
<keyword evidence="2" id="KW-1003">Cell membrane</keyword>
<protein>
    <submittedName>
        <fullName evidence="7">Conserved integral membrane domain protein</fullName>
    </submittedName>
</protein>
<dbReference type="Proteomes" id="UP000189229">
    <property type="component" value="Unassembled WGS sequence"/>
</dbReference>
<sequence>MSLMWGWRLAAVCVTVAAAVVTVAARLLLPELVLSADQLQHVGPRSRHHRNRALIIVSLITMIGVTGHFVSYTYIVVVIRQVVGVHGRARRGCWRPTVSPE</sequence>
<evidence type="ECO:0000256" key="1">
    <source>
        <dbReference type="ARBA" id="ARBA00004651"/>
    </source>
</evidence>
<dbReference type="GO" id="GO:0022857">
    <property type="term" value="F:transmembrane transporter activity"/>
    <property type="evidence" value="ECO:0007669"/>
    <property type="project" value="TreeGrafter"/>
</dbReference>
<name>A0A1V3WPE8_MYCKA</name>
<comment type="caution">
    <text evidence="7">The sequence shown here is derived from an EMBL/GenBank/DDBJ whole genome shotgun (WGS) entry which is preliminary data.</text>
</comment>
<keyword evidence="3 6" id="KW-0812">Transmembrane</keyword>
<evidence type="ECO:0000256" key="4">
    <source>
        <dbReference type="ARBA" id="ARBA00022989"/>
    </source>
</evidence>
<proteinExistence type="predicted"/>
<dbReference type="InterPro" id="IPR050189">
    <property type="entry name" value="MFS_Efflux_Transporters"/>
</dbReference>
<keyword evidence="5 6" id="KW-0472">Membrane</keyword>
<evidence type="ECO:0000313" key="8">
    <source>
        <dbReference type="Proteomes" id="UP000189229"/>
    </source>
</evidence>
<evidence type="ECO:0000256" key="6">
    <source>
        <dbReference type="SAM" id="Phobius"/>
    </source>
</evidence>
<comment type="subcellular location">
    <subcellularLocation>
        <location evidence="1">Cell membrane</location>
        <topology evidence="1">Multi-pass membrane protein</topology>
    </subcellularLocation>
</comment>
<dbReference type="PANTHER" id="PTHR43124">
    <property type="entry name" value="PURINE EFFLUX PUMP PBUE"/>
    <property type="match status" value="1"/>
</dbReference>
<organism evidence="7 8">
    <name type="scientific">Mycobacterium kansasii</name>
    <dbReference type="NCBI Taxonomy" id="1768"/>
    <lineage>
        <taxon>Bacteria</taxon>
        <taxon>Bacillati</taxon>
        <taxon>Actinomycetota</taxon>
        <taxon>Actinomycetes</taxon>
        <taxon>Mycobacteriales</taxon>
        <taxon>Mycobacteriaceae</taxon>
        <taxon>Mycobacterium</taxon>
    </lineage>
</organism>
<keyword evidence="4 6" id="KW-1133">Transmembrane helix</keyword>
<dbReference type="GO" id="GO:0005886">
    <property type="term" value="C:plasma membrane"/>
    <property type="evidence" value="ECO:0007669"/>
    <property type="project" value="UniProtKB-SubCell"/>
</dbReference>
<dbReference type="SUPFAM" id="SSF103473">
    <property type="entry name" value="MFS general substrate transporter"/>
    <property type="match status" value="1"/>
</dbReference>
<accession>A0A1V3WPE8</accession>
<dbReference type="AlphaFoldDB" id="A0A1V3WPE8"/>
<gene>
    <name evidence="7" type="ORF">BZL30_6760</name>
</gene>
<evidence type="ECO:0000256" key="2">
    <source>
        <dbReference type="ARBA" id="ARBA00022475"/>
    </source>
</evidence>
<reference evidence="7 8" key="1">
    <citation type="submission" date="2017-02" db="EMBL/GenBank/DDBJ databases">
        <title>Complete genome sequences of Mycobacterium kansasii strains isolated from rhesus macaques.</title>
        <authorList>
            <person name="Panda A."/>
            <person name="Nagaraj S."/>
            <person name="Zhao X."/>
            <person name="Tettelin H."/>
            <person name="Detolla L.J."/>
        </authorList>
    </citation>
    <scope>NUCLEOTIDE SEQUENCE [LARGE SCALE GENOMIC DNA]</scope>
    <source>
        <strain evidence="7 8">11-3813</strain>
    </source>
</reference>
<dbReference type="InterPro" id="IPR036259">
    <property type="entry name" value="MFS_trans_sf"/>
</dbReference>
<dbReference type="EMBL" id="MVBM01000007">
    <property type="protein sequence ID" value="OOK68833.1"/>
    <property type="molecule type" value="Genomic_DNA"/>
</dbReference>